<name>A0AAD5S9T3_9FUNG</name>
<keyword evidence="14" id="KW-1185">Reference proteome</keyword>
<comment type="caution">
    <text evidence="13">The sequence shown here is derived from an EMBL/GenBank/DDBJ whole genome shotgun (WGS) entry which is preliminary data.</text>
</comment>
<protein>
    <recommendedName>
        <fullName evidence="12">Phytochrome chromophore attachment site domain-containing protein</fullName>
    </recommendedName>
</protein>
<keyword evidence="8" id="KW-0157">Chromophore</keyword>
<dbReference type="InterPro" id="IPR013654">
    <property type="entry name" value="PAS_2"/>
</dbReference>
<evidence type="ECO:0000256" key="2">
    <source>
        <dbReference type="ARBA" id="ARBA00022553"/>
    </source>
</evidence>
<keyword evidence="4" id="KW-0808">Transferase</keyword>
<evidence type="ECO:0000256" key="3">
    <source>
        <dbReference type="ARBA" id="ARBA00022606"/>
    </source>
</evidence>
<dbReference type="GO" id="GO:0006355">
    <property type="term" value="P:regulation of DNA-templated transcription"/>
    <property type="evidence" value="ECO:0007669"/>
    <property type="project" value="InterPro"/>
</dbReference>
<feature type="compositionally biased region" description="Pro residues" evidence="11">
    <location>
        <begin position="1"/>
        <end position="10"/>
    </location>
</feature>
<keyword evidence="9" id="KW-0902">Two-component regulatory system</keyword>
<dbReference type="SMART" id="SM00388">
    <property type="entry name" value="HisKA"/>
    <property type="match status" value="1"/>
</dbReference>
<proteinExistence type="predicted"/>
<evidence type="ECO:0000313" key="14">
    <source>
        <dbReference type="Proteomes" id="UP001212841"/>
    </source>
</evidence>
<evidence type="ECO:0000256" key="10">
    <source>
        <dbReference type="ARBA" id="ARBA00023170"/>
    </source>
</evidence>
<dbReference type="Pfam" id="PF01590">
    <property type="entry name" value="GAF"/>
    <property type="match status" value="1"/>
</dbReference>
<dbReference type="PANTHER" id="PTHR43065">
    <property type="entry name" value="SENSOR HISTIDINE KINASE"/>
    <property type="match status" value="1"/>
</dbReference>
<dbReference type="InterPro" id="IPR043150">
    <property type="entry name" value="Phytochrome_PHY_sf"/>
</dbReference>
<dbReference type="Proteomes" id="UP001212841">
    <property type="component" value="Unassembled WGS sequence"/>
</dbReference>
<evidence type="ECO:0000256" key="11">
    <source>
        <dbReference type="SAM" id="MobiDB-lite"/>
    </source>
</evidence>
<dbReference type="Gene3D" id="1.10.287.130">
    <property type="match status" value="1"/>
</dbReference>
<dbReference type="InterPro" id="IPR029016">
    <property type="entry name" value="GAF-like_dom_sf"/>
</dbReference>
<evidence type="ECO:0000256" key="1">
    <source>
        <dbReference type="ARBA" id="ARBA00022543"/>
    </source>
</evidence>
<dbReference type="InterPro" id="IPR003018">
    <property type="entry name" value="GAF"/>
</dbReference>
<dbReference type="CDD" id="cd00082">
    <property type="entry name" value="HisKA"/>
    <property type="match status" value="1"/>
</dbReference>
<evidence type="ECO:0000259" key="12">
    <source>
        <dbReference type="PROSITE" id="PS50046"/>
    </source>
</evidence>
<dbReference type="Pfam" id="PF00512">
    <property type="entry name" value="HisKA"/>
    <property type="match status" value="1"/>
</dbReference>
<dbReference type="PROSITE" id="PS50046">
    <property type="entry name" value="PHYTOCHROME_2"/>
    <property type="match status" value="1"/>
</dbReference>
<keyword evidence="5" id="KW-0547">Nucleotide-binding</keyword>
<dbReference type="Pfam" id="PF00360">
    <property type="entry name" value="PHY"/>
    <property type="match status" value="1"/>
</dbReference>
<dbReference type="SUPFAM" id="SSF55781">
    <property type="entry name" value="GAF domain-like"/>
    <property type="match status" value="2"/>
</dbReference>
<keyword evidence="10" id="KW-0675">Receptor</keyword>
<dbReference type="InterPro" id="IPR036097">
    <property type="entry name" value="HisK_dim/P_sf"/>
</dbReference>
<dbReference type="GO" id="GO:0000155">
    <property type="term" value="F:phosphorelay sensor kinase activity"/>
    <property type="evidence" value="ECO:0007669"/>
    <property type="project" value="InterPro"/>
</dbReference>
<feature type="domain" description="Phytochrome chromophore attachment site" evidence="12">
    <location>
        <begin position="201"/>
        <end position="371"/>
    </location>
</feature>
<dbReference type="Pfam" id="PF08446">
    <property type="entry name" value="PAS_2"/>
    <property type="match status" value="1"/>
</dbReference>
<dbReference type="EMBL" id="JADGJD010000784">
    <property type="protein sequence ID" value="KAJ3048479.1"/>
    <property type="molecule type" value="Genomic_DNA"/>
</dbReference>
<dbReference type="PANTHER" id="PTHR43065:SF10">
    <property type="entry name" value="PEROXIDE STRESS-ACTIVATED HISTIDINE KINASE MAK3"/>
    <property type="match status" value="1"/>
</dbReference>
<evidence type="ECO:0000256" key="6">
    <source>
        <dbReference type="ARBA" id="ARBA00022777"/>
    </source>
</evidence>
<dbReference type="Gene3D" id="3.30.450.270">
    <property type="match status" value="1"/>
</dbReference>
<evidence type="ECO:0000313" key="13">
    <source>
        <dbReference type="EMBL" id="KAJ3048479.1"/>
    </source>
</evidence>
<keyword evidence="3" id="KW-0716">Sensory transduction</keyword>
<evidence type="ECO:0000256" key="5">
    <source>
        <dbReference type="ARBA" id="ARBA00022741"/>
    </source>
</evidence>
<keyword evidence="2" id="KW-0597">Phosphoprotein</keyword>
<dbReference type="InterPro" id="IPR003661">
    <property type="entry name" value="HisK_dim/P_dom"/>
</dbReference>
<evidence type="ECO:0000256" key="4">
    <source>
        <dbReference type="ARBA" id="ARBA00022679"/>
    </source>
</evidence>
<dbReference type="Gene3D" id="3.30.450.40">
    <property type="match status" value="1"/>
</dbReference>
<keyword evidence="1" id="KW-0600">Photoreceptor protein</keyword>
<evidence type="ECO:0000256" key="8">
    <source>
        <dbReference type="ARBA" id="ARBA00022991"/>
    </source>
</evidence>
<sequence>MANEPPPPATTIPNLFTSPSAHPPHPDRPATPPLPTKSLSESDSSEYQTLLASCATEPIHIPGSIQQHGFLLAIDSSTKVIKISSKNVEDYLGLGVDKVLGRELGELLADKMSQTQFGRNLSVLKNAESGSILTVSLNLKVQGEGDSQRPQTFYTTLHRTTRNPHLTLLELEPRPSLSSSPDDNFFFIQTLIHQFNAAQHTQKELIKLAVDAISDVTQFDRVMCYWFDADWHGVVVEEVIGEGFPEGEQRYLGLHFPDGDIPRQARELYLLNKIRVLANRCSEPSPLVALPPPPTEDGTDPPPPKPLDLTFATLRSVSPMHIKYLKNMRVVATMSVAVMVSGRLWGLIACHHYSEKTLPHHVRSTCLYISSFLSTSLENMEHAKREEQRKKIIQIAGMRKNWEIEDAGLGLTDSSFGSSISAGTEDTGGQGGTLYRSIVASSLGFAPPERPVQTGVAGGGVVADVEDFWRRVVPDIKGWIKADYAVVYHDSKLHLFDIPSEHHSSILTSVNRYVQWASKTQPAKPYISVCMSEDLPDFPGGEEGKWMAGVVHIPVNDAGGADWIAWFGMEQLLHVEWGGAKDKAVKYDPEKKTIEPRQSFEAWKEVVTGHSRPWDEPLCRDADLLSTLQTVLTNVMNSWRSHLLRVAHFEAMDRNARLVLEQKMEKEAQWRKNMLLNNVSHELRTPLHTIKAALGLLAEGHGEGLGGGDGGDGGMGGAGREDQRELLMEASQANEELTRLIDHLMVSFGFPGS</sequence>
<dbReference type="GO" id="GO:0009881">
    <property type="term" value="F:photoreceptor activity"/>
    <property type="evidence" value="ECO:0007669"/>
    <property type="project" value="UniProtKB-KW"/>
</dbReference>
<dbReference type="SUPFAM" id="SSF47384">
    <property type="entry name" value="Homodimeric domain of signal transducing histidine kinase"/>
    <property type="match status" value="1"/>
</dbReference>
<evidence type="ECO:0000256" key="7">
    <source>
        <dbReference type="ARBA" id="ARBA00022840"/>
    </source>
</evidence>
<accession>A0AAD5S9T3</accession>
<dbReference type="InterPro" id="IPR016132">
    <property type="entry name" value="Phyto_chromo_attachment"/>
</dbReference>
<organism evidence="13 14">
    <name type="scientific">Rhizophlyctis rosea</name>
    <dbReference type="NCBI Taxonomy" id="64517"/>
    <lineage>
        <taxon>Eukaryota</taxon>
        <taxon>Fungi</taxon>
        <taxon>Fungi incertae sedis</taxon>
        <taxon>Chytridiomycota</taxon>
        <taxon>Chytridiomycota incertae sedis</taxon>
        <taxon>Chytridiomycetes</taxon>
        <taxon>Rhizophlyctidales</taxon>
        <taxon>Rhizophlyctidaceae</taxon>
        <taxon>Rhizophlyctis</taxon>
    </lineage>
</organism>
<feature type="region of interest" description="Disordered" evidence="11">
    <location>
        <begin position="1"/>
        <end position="45"/>
    </location>
</feature>
<keyword evidence="6" id="KW-0418">Kinase</keyword>
<reference evidence="13" key="1">
    <citation type="submission" date="2020-05" db="EMBL/GenBank/DDBJ databases">
        <title>Phylogenomic resolution of chytrid fungi.</title>
        <authorList>
            <person name="Stajich J.E."/>
            <person name="Amses K."/>
            <person name="Simmons R."/>
            <person name="Seto K."/>
            <person name="Myers J."/>
            <person name="Bonds A."/>
            <person name="Quandt C.A."/>
            <person name="Barry K."/>
            <person name="Liu P."/>
            <person name="Grigoriev I."/>
            <person name="Longcore J.E."/>
            <person name="James T.Y."/>
        </authorList>
    </citation>
    <scope>NUCLEOTIDE SEQUENCE</scope>
    <source>
        <strain evidence="13">JEL0318</strain>
    </source>
</reference>
<keyword evidence="7" id="KW-0067">ATP-binding</keyword>
<dbReference type="InterPro" id="IPR013515">
    <property type="entry name" value="Phytochrome_cen-reg"/>
</dbReference>
<dbReference type="AlphaFoldDB" id="A0AAD5S9T3"/>
<dbReference type="Gene3D" id="3.30.450.20">
    <property type="entry name" value="PAS domain"/>
    <property type="match status" value="1"/>
</dbReference>
<feature type="compositionally biased region" description="Polar residues" evidence="11">
    <location>
        <begin position="11"/>
        <end position="20"/>
    </location>
</feature>
<gene>
    <name evidence="13" type="ORF">HK097_010498</name>
</gene>
<dbReference type="SUPFAM" id="SSF55785">
    <property type="entry name" value="PYP-like sensor domain (PAS domain)"/>
    <property type="match status" value="1"/>
</dbReference>
<dbReference type="GO" id="GO:0009584">
    <property type="term" value="P:detection of visible light"/>
    <property type="evidence" value="ECO:0007669"/>
    <property type="project" value="InterPro"/>
</dbReference>
<dbReference type="GO" id="GO:0005524">
    <property type="term" value="F:ATP binding"/>
    <property type="evidence" value="ECO:0007669"/>
    <property type="project" value="UniProtKB-KW"/>
</dbReference>
<evidence type="ECO:0000256" key="9">
    <source>
        <dbReference type="ARBA" id="ARBA00023012"/>
    </source>
</evidence>
<dbReference type="InterPro" id="IPR035965">
    <property type="entry name" value="PAS-like_dom_sf"/>
</dbReference>